<reference evidence="5" key="1">
    <citation type="journal article" date="2015" name="Nature">
        <title>Complex archaea that bridge the gap between prokaryotes and eukaryotes.</title>
        <authorList>
            <person name="Spang A."/>
            <person name="Saw J.H."/>
            <person name="Jorgensen S.L."/>
            <person name="Zaremba-Niedzwiedzka K."/>
            <person name="Martijn J."/>
            <person name="Lind A.E."/>
            <person name="van Eijk R."/>
            <person name="Schleper C."/>
            <person name="Guy L."/>
            <person name="Ettema T.J."/>
        </authorList>
    </citation>
    <scope>NUCLEOTIDE SEQUENCE</scope>
</reference>
<name>A0A0F9PKJ3_9ZZZZ</name>
<evidence type="ECO:0000259" key="4">
    <source>
        <dbReference type="PROSITE" id="PS51032"/>
    </source>
</evidence>
<dbReference type="Gene3D" id="3.30.730.10">
    <property type="entry name" value="AP2/ERF domain"/>
    <property type="match status" value="1"/>
</dbReference>
<keyword evidence="1" id="KW-0805">Transcription regulation</keyword>
<organism evidence="5">
    <name type="scientific">marine sediment metagenome</name>
    <dbReference type="NCBI Taxonomy" id="412755"/>
    <lineage>
        <taxon>unclassified sequences</taxon>
        <taxon>metagenomes</taxon>
        <taxon>ecological metagenomes</taxon>
    </lineage>
</organism>
<keyword evidence="3" id="KW-0804">Transcription</keyword>
<dbReference type="Gene3D" id="3.90.75.20">
    <property type="match status" value="1"/>
</dbReference>
<comment type="caution">
    <text evidence="5">The sequence shown here is derived from an EMBL/GenBank/DDBJ whole genome shotgun (WGS) entry which is preliminary data.</text>
</comment>
<dbReference type="SUPFAM" id="SSF54060">
    <property type="entry name" value="His-Me finger endonucleases"/>
    <property type="match status" value="1"/>
</dbReference>
<evidence type="ECO:0000313" key="5">
    <source>
        <dbReference type="EMBL" id="KKN01586.1"/>
    </source>
</evidence>
<dbReference type="InterPro" id="IPR003615">
    <property type="entry name" value="HNH_nuc"/>
</dbReference>
<keyword evidence="2" id="KW-0238">DNA-binding</keyword>
<dbReference type="EMBL" id="LAZR01005244">
    <property type="protein sequence ID" value="KKN01586.1"/>
    <property type="molecule type" value="Genomic_DNA"/>
</dbReference>
<sequence length="165" mass="19365">MKQIKLTHGQVALVDDADYNWLNQWKWCAYRDRSGNFYVVRSSSRKEGKRHPIYMARQILGLAFGDKRQGDHKDHNTLDNRRDNIRICTQQQNAMNQKSPVTKTSRFKGVSWKKQAKKWITQICIADKRTHLGYFIDEERAAMAYDMVARKVFGKFAYLNFLGGE</sequence>
<dbReference type="InterPro" id="IPR001471">
    <property type="entry name" value="AP2/ERF_dom"/>
</dbReference>
<feature type="domain" description="AP2/ERF" evidence="4">
    <location>
        <begin position="106"/>
        <end position="162"/>
    </location>
</feature>
<dbReference type="InterPro" id="IPR016177">
    <property type="entry name" value="DNA-bd_dom_sf"/>
</dbReference>
<evidence type="ECO:0000256" key="1">
    <source>
        <dbReference type="ARBA" id="ARBA00023015"/>
    </source>
</evidence>
<dbReference type="GO" id="GO:0003700">
    <property type="term" value="F:DNA-binding transcription factor activity"/>
    <property type="evidence" value="ECO:0007669"/>
    <property type="project" value="InterPro"/>
</dbReference>
<gene>
    <name evidence="5" type="ORF">LCGC14_1126210</name>
</gene>
<accession>A0A0F9PKJ3</accession>
<evidence type="ECO:0000256" key="3">
    <source>
        <dbReference type="ARBA" id="ARBA00023163"/>
    </source>
</evidence>
<protein>
    <recommendedName>
        <fullName evidence="4">AP2/ERF domain-containing protein</fullName>
    </recommendedName>
</protein>
<dbReference type="SUPFAM" id="SSF54171">
    <property type="entry name" value="DNA-binding domain"/>
    <property type="match status" value="1"/>
</dbReference>
<dbReference type="GO" id="GO:0003677">
    <property type="term" value="F:DNA binding"/>
    <property type="evidence" value="ECO:0007669"/>
    <property type="project" value="UniProtKB-KW"/>
</dbReference>
<dbReference type="Pfam" id="PF13392">
    <property type="entry name" value="HNH_3"/>
    <property type="match status" value="1"/>
</dbReference>
<dbReference type="PROSITE" id="PS51032">
    <property type="entry name" value="AP2_ERF"/>
    <property type="match status" value="1"/>
</dbReference>
<evidence type="ECO:0000256" key="2">
    <source>
        <dbReference type="ARBA" id="ARBA00023125"/>
    </source>
</evidence>
<dbReference type="AlphaFoldDB" id="A0A0F9PKJ3"/>
<proteinExistence type="predicted"/>
<dbReference type="InterPro" id="IPR036955">
    <property type="entry name" value="AP2/ERF_dom_sf"/>
</dbReference>
<dbReference type="InterPro" id="IPR044925">
    <property type="entry name" value="His-Me_finger_sf"/>
</dbReference>